<accession>A0A3P7LEI0</accession>
<reference evidence="1 2" key="1">
    <citation type="submission" date="2018-11" db="EMBL/GenBank/DDBJ databases">
        <authorList>
            <consortium name="Pathogen Informatics"/>
        </authorList>
    </citation>
    <scope>NUCLEOTIDE SEQUENCE [LARGE SCALE GENOMIC DNA]</scope>
</reference>
<gene>
    <name evidence="1" type="ORF">DILT_LOCUS7611</name>
</gene>
<dbReference type="Gene3D" id="3.30.420.10">
    <property type="entry name" value="Ribonuclease H-like superfamily/Ribonuclease H"/>
    <property type="match status" value="1"/>
</dbReference>
<sequence length="134" mass="14751">MLNGRVLINLFTEHASPVVGFTLSHIRSRYATACKGSTFISKAQPDDHILQQDRRVSYYHKATFSNCSAIEEAVAIQMARPLDIGLSGLPIESAQDAGCTRTRTAAYHPAANGMVELFHWTLKYSLRAAADPEN</sequence>
<evidence type="ECO:0000313" key="1">
    <source>
        <dbReference type="EMBL" id="VDN11780.1"/>
    </source>
</evidence>
<dbReference type="InterPro" id="IPR012337">
    <property type="entry name" value="RNaseH-like_sf"/>
</dbReference>
<dbReference type="Proteomes" id="UP000281553">
    <property type="component" value="Unassembled WGS sequence"/>
</dbReference>
<dbReference type="OrthoDB" id="775972at2759"/>
<dbReference type="InterPro" id="IPR036397">
    <property type="entry name" value="RNaseH_sf"/>
</dbReference>
<dbReference type="SUPFAM" id="SSF53098">
    <property type="entry name" value="Ribonuclease H-like"/>
    <property type="match status" value="1"/>
</dbReference>
<dbReference type="GO" id="GO:0003676">
    <property type="term" value="F:nucleic acid binding"/>
    <property type="evidence" value="ECO:0007669"/>
    <property type="project" value="InterPro"/>
</dbReference>
<protein>
    <recommendedName>
        <fullName evidence="3">Integrase catalytic domain-containing protein</fullName>
    </recommendedName>
</protein>
<evidence type="ECO:0008006" key="3">
    <source>
        <dbReference type="Google" id="ProtNLM"/>
    </source>
</evidence>
<evidence type="ECO:0000313" key="2">
    <source>
        <dbReference type="Proteomes" id="UP000281553"/>
    </source>
</evidence>
<keyword evidence="2" id="KW-1185">Reference proteome</keyword>
<proteinExistence type="predicted"/>
<organism evidence="1 2">
    <name type="scientific">Dibothriocephalus latus</name>
    <name type="common">Fish tapeworm</name>
    <name type="synonym">Diphyllobothrium latum</name>
    <dbReference type="NCBI Taxonomy" id="60516"/>
    <lineage>
        <taxon>Eukaryota</taxon>
        <taxon>Metazoa</taxon>
        <taxon>Spiralia</taxon>
        <taxon>Lophotrochozoa</taxon>
        <taxon>Platyhelminthes</taxon>
        <taxon>Cestoda</taxon>
        <taxon>Eucestoda</taxon>
        <taxon>Diphyllobothriidea</taxon>
        <taxon>Diphyllobothriidae</taxon>
        <taxon>Dibothriocephalus</taxon>
    </lineage>
</organism>
<name>A0A3P7LEI0_DIBLA</name>
<dbReference type="AlphaFoldDB" id="A0A3P7LEI0"/>
<dbReference type="EMBL" id="UYRU01052246">
    <property type="protein sequence ID" value="VDN11780.1"/>
    <property type="molecule type" value="Genomic_DNA"/>
</dbReference>